<protein>
    <recommendedName>
        <fullName evidence="2">RING-type domain-containing protein</fullName>
    </recommendedName>
</protein>
<dbReference type="GO" id="GO:0006511">
    <property type="term" value="P:ubiquitin-dependent protein catabolic process"/>
    <property type="evidence" value="ECO:0007669"/>
    <property type="project" value="TreeGrafter"/>
</dbReference>
<proteinExistence type="predicted"/>
<dbReference type="PANTHER" id="PTHR22765">
    <property type="entry name" value="RING FINGER AND PROTEASE ASSOCIATED DOMAIN-CONTAINING"/>
    <property type="match status" value="1"/>
</dbReference>
<dbReference type="SUPFAM" id="SSF64268">
    <property type="entry name" value="PX domain"/>
    <property type="match status" value="1"/>
</dbReference>
<evidence type="ECO:0000259" key="2">
    <source>
        <dbReference type="PROSITE" id="PS50089"/>
    </source>
</evidence>
<dbReference type="InterPro" id="IPR013083">
    <property type="entry name" value="Znf_RING/FYVE/PHD"/>
</dbReference>
<name>A0A024U4A7_9STRA</name>
<dbReference type="VEuPathDB" id="FungiDB:H310_06692"/>
<dbReference type="CDD" id="cd16454">
    <property type="entry name" value="RING-H2_PA-TM-RING"/>
    <property type="match status" value="1"/>
</dbReference>
<dbReference type="PANTHER" id="PTHR22765:SF434">
    <property type="entry name" value="GB|AAD18119.1-RELATED"/>
    <property type="match status" value="1"/>
</dbReference>
<dbReference type="OrthoDB" id="21204at2759"/>
<dbReference type="SUPFAM" id="SSF57850">
    <property type="entry name" value="RING/U-box"/>
    <property type="match status" value="2"/>
</dbReference>
<dbReference type="EMBL" id="KI913963">
    <property type="protein sequence ID" value="ETW01065.1"/>
    <property type="molecule type" value="Genomic_DNA"/>
</dbReference>
<dbReference type="Gene3D" id="3.30.40.10">
    <property type="entry name" value="Zinc/RING finger domain, C3HC4 (zinc finger)"/>
    <property type="match status" value="2"/>
</dbReference>
<dbReference type="GeneID" id="20083742"/>
<feature type="domain" description="RING-type" evidence="2">
    <location>
        <begin position="199"/>
        <end position="240"/>
    </location>
</feature>
<dbReference type="InterPro" id="IPR051826">
    <property type="entry name" value="E3_ubiquitin-ligase_domain"/>
</dbReference>
<dbReference type="GO" id="GO:0008270">
    <property type="term" value="F:zinc ion binding"/>
    <property type="evidence" value="ECO:0007669"/>
    <property type="project" value="UniProtKB-KW"/>
</dbReference>
<accession>A0A024U4A7</accession>
<dbReference type="Pfam" id="PF13639">
    <property type="entry name" value="zf-RING_2"/>
    <property type="match status" value="2"/>
</dbReference>
<dbReference type="InterPro" id="IPR001841">
    <property type="entry name" value="Znf_RING"/>
</dbReference>
<dbReference type="AlphaFoldDB" id="A0A024U4A7"/>
<dbReference type="GO" id="GO:0035091">
    <property type="term" value="F:phosphatidylinositol binding"/>
    <property type="evidence" value="ECO:0007669"/>
    <property type="project" value="InterPro"/>
</dbReference>
<dbReference type="GO" id="GO:0061630">
    <property type="term" value="F:ubiquitin protein ligase activity"/>
    <property type="evidence" value="ECO:0007669"/>
    <property type="project" value="TreeGrafter"/>
</dbReference>
<dbReference type="CDD" id="cd06093">
    <property type="entry name" value="PX_domain"/>
    <property type="match status" value="1"/>
</dbReference>
<organism evidence="3">
    <name type="scientific">Aphanomyces invadans</name>
    <dbReference type="NCBI Taxonomy" id="157072"/>
    <lineage>
        <taxon>Eukaryota</taxon>
        <taxon>Sar</taxon>
        <taxon>Stramenopiles</taxon>
        <taxon>Oomycota</taxon>
        <taxon>Saprolegniomycetes</taxon>
        <taxon>Saprolegniales</taxon>
        <taxon>Verrucalvaceae</taxon>
        <taxon>Aphanomyces</taxon>
    </lineage>
</organism>
<evidence type="ECO:0000256" key="1">
    <source>
        <dbReference type="PROSITE-ProRule" id="PRU00175"/>
    </source>
</evidence>
<dbReference type="RefSeq" id="XP_008870063.1">
    <property type="nucleotide sequence ID" value="XM_008871841.1"/>
</dbReference>
<dbReference type="Gene3D" id="3.30.1520.10">
    <property type="entry name" value="Phox-like domain"/>
    <property type="match status" value="1"/>
</dbReference>
<sequence>MLQRRQATTTPAKENPASLKVDPATFVVKFDLNRWSQCAPITTYILTLCSTRTKTWWVVRKRFSECYAIRQQLVRLPGVTKPVAAILRPMSLLPFPRRKIQGDNDEIKAERAIGLQAFTAALAVMRQKCMALAMASVESDVFDQVDLLYTALTAFLQVPALQVQEEVRQFVRTATCDVGRLPTSSDNSAWNPAVPAVECAICLDDMERGDATIVVLLCGHSFHKACVEDWIKSHSTCPLCCTLSYDHSYVIDCTVSAILTASTALGQTLLGQLRQCQTTFARMQASPLLLQEGHRLMERPPNSDSACAVCLDNLMVEDTACRQLECGHRFHPPCIIKWLSSHKSCPVCRSESCHGFMS</sequence>
<reference evidence="3" key="1">
    <citation type="submission" date="2013-12" db="EMBL/GenBank/DDBJ databases">
        <title>The Genome Sequence of Aphanomyces invadans NJM9701.</title>
        <authorList>
            <consortium name="The Broad Institute Genomics Platform"/>
            <person name="Russ C."/>
            <person name="Tyler B."/>
            <person name="van West P."/>
            <person name="Dieguez-Uribeondo J."/>
            <person name="Young S.K."/>
            <person name="Zeng Q."/>
            <person name="Gargeya S."/>
            <person name="Fitzgerald M."/>
            <person name="Abouelleil A."/>
            <person name="Alvarado L."/>
            <person name="Chapman S.B."/>
            <person name="Gainer-Dewar J."/>
            <person name="Goldberg J."/>
            <person name="Griggs A."/>
            <person name="Gujja S."/>
            <person name="Hansen M."/>
            <person name="Howarth C."/>
            <person name="Imamovic A."/>
            <person name="Ireland A."/>
            <person name="Larimer J."/>
            <person name="McCowan C."/>
            <person name="Murphy C."/>
            <person name="Pearson M."/>
            <person name="Poon T.W."/>
            <person name="Priest M."/>
            <person name="Roberts A."/>
            <person name="Saif S."/>
            <person name="Shea T."/>
            <person name="Sykes S."/>
            <person name="Wortman J."/>
            <person name="Nusbaum C."/>
            <person name="Birren B."/>
        </authorList>
    </citation>
    <scope>NUCLEOTIDE SEQUENCE [LARGE SCALE GENOMIC DNA]</scope>
    <source>
        <strain evidence="3">NJM9701</strain>
    </source>
</reference>
<dbReference type="InterPro" id="IPR036871">
    <property type="entry name" value="PX_dom_sf"/>
</dbReference>
<keyword evidence="1" id="KW-0862">Zinc</keyword>
<dbReference type="STRING" id="157072.A0A024U4A7"/>
<dbReference type="PROSITE" id="PS50089">
    <property type="entry name" value="ZF_RING_2"/>
    <property type="match status" value="2"/>
</dbReference>
<feature type="domain" description="RING-type" evidence="2">
    <location>
        <begin position="307"/>
        <end position="349"/>
    </location>
</feature>
<evidence type="ECO:0000313" key="3">
    <source>
        <dbReference type="EMBL" id="ETW01065.1"/>
    </source>
</evidence>
<keyword evidence="1" id="KW-0479">Metal-binding</keyword>
<keyword evidence="1" id="KW-0863">Zinc-finger</keyword>
<dbReference type="SMART" id="SM00184">
    <property type="entry name" value="RING"/>
    <property type="match status" value="2"/>
</dbReference>
<gene>
    <name evidence="3" type="ORF">H310_06692</name>
</gene>